<accession>X1VYQ2</accession>
<evidence type="ECO:0000313" key="1">
    <source>
        <dbReference type="EMBL" id="GAJ17460.1"/>
    </source>
</evidence>
<feature type="non-terminal residue" evidence="1">
    <location>
        <position position="44"/>
    </location>
</feature>
<reference evidence="1" key="1">
    <citation type="journal article" date="2014" name="Front. Microbiol.">
        <title>High frequency of phylogenetically diverse reductive dehalogenase-homologous genes in deep subseafloor sedimentary metagenomes.</title>
        <authorList>
            <person name="Kawai M."/>
            <person name="Futagami T."/>
            <person name="Toyoda A."/>
            <person name="Takaki Y."/>
            <person name="Nishi S."/>
            <person name="Hori S."/>
            <person name="Arai W."/>
            <person name="Tsubouchi T."/>
            <person name="Morono Y."/>
            <person name="Uchiyama I."/>
            <person name="Ito T."/>
            <person name="Fujiyama A."/>
            <person name="Inagaki F."/>
            <person name="Takami H."/>
        </authorList>
    </citation>
    <scope>NUCLEOTIDE SEQUENCE</scope>
    <source>
        <strain evidence="1">Expedition CK06-06</strain>
    </source>
</reference>
<dbReference type="AlphaFoldDB" id="X1VYQ2"/>
<name>X1VYQ2_9ZZZZ</name>
<feature type="non-terminal residue" evidence="1">
    <location>
        <position position="1"/>
    </location>
</feature>
<protein>
    <submittedName>
        <fullName evidence="1">Uncharacterized protein</fullName>
    </submittedName>
</protein>
<dbReference type="EMBL" id="BARW01043045">
    <property type="protein sequence ID" value="GAJ17460.1"/>
    <property type="molecule type" value="Genomic_DNA"/>
</dbReference>
<gene>
    <name evidence="1" type="ORF">S12H4_63354</name>
</gene>
<proteinExistence type="predicted"/>
<sequence>DCLGQYWYHLLSHFSLPFSAFHDGISLDQTGTAMGAVAVDIQLH</sequence>
<organism evidence="1">
    <name type="scientific">marine sediment metagenome</name>
    <dbReference type="NCBI Taxonomy" id="412755"/>
    <lineage>
        <taxon>unclassified sequences</taxon>
        <taxon>metagenomes</taxon>
        <taxon>ecological metagenomes</taxon>
    </lineage>
</organism>
<comment type="caution">
    <text evidence="1">The sequence shown here is derived from an EMBL/GenBank/DDBJ whole genome shotgun (WGS) entry which is preliminary data.</text>
</comment>